<organism evidence="3">
    <name type="scientific">Onchocerca ochengi</name>
    <name type="common">Filarial nematode worm</name>
    <dbReference type="NCBI Taxonomy" id="42157"/>
    <lineage>
        <taxon>Eukaryota</taxon>
        <taxon>Metazoa</taxon>
        <taxon>Ecdysozoa</taxon>
        <taxon>Nematoda</taxon>
        <taxon>Chromadorea</taxon>
        <taxon>Rhabditida</taxon>
        <taxon>Spirurina</taxon>
        <taxon>Spiruromorpha</taxon>
        <taxon>Filarioidea</taxon>
        <taxon>Onchocercidae</taxon>
        <taxon>Onchocerca</taxon>
    </lineage>
</organism>
<reference evidence="3" key="1">
    <citation type="submission" date="2016-06" db="UniProtKB">
        <authorList>
            <consortium name="WormBaseParasite"/>
        </authorList>
    </citation>
    <scope>IDENTIFICATION</scope>
</reference>
<dbReference type="AlphaFoldDB" id="A0A182EAT3"/>
<keyword evidence="2" id="KW-1185">Reference proteome</keyword>
<proteinExistence type="predicted"/>
<evidence type="ECO:0000313" key="1">
    <source>
        <dbReference type="EMBL" id="VDK76222.1"/>
    </source>
</evidence>
<protein>
    <submittedName>
        <fullName evidence="3">Transposase</fullName>
    </submittedName>
</protein>
<accession>A0A182EAT3</accession>
<sequence>MRYLPNYSAVTAGRPLQRNSRLRVPLACFVWFDVKVYLAVLGGWTCNTLGLGFREGQHCVNRTRDRGGKTPSMIDAMSLAKFFI</sequence>
<name>A0A182EAT3_ONCOC</name>
<evidence type="ECO:0000313" key="3">
    <source>
        <dbReference type="WBParaSite" id="nOo.2.0.1.t05161-RA"/>
    </source>
</evidence>
<evidence type="ECO:0000313" key="2">
    <source>
        <dbReference type="Proteomes" id="UP000271087"/>
    </source>
</evidence>
<reference evidence="1 2" key="2">
    <citation type="submission" date="2018-08" db="EMBL/GenBank/DDBJ databases">
        <authorList>
            <person name="Laetsch R D."/>
            <person name="Stevens L."/>
            <person name="Kumar S."/>
            <person name="Blaxter L. M."/>
        </authorList>
    </citation>
    <scope>NUCLEOTIDE SEQUENCE [LARGE SCALE GENOMIC DNA]</scope>
</reference>
<dbReference type="EMBL" id="UYRW01001308">
    <property type="protein sequence ID" value="VDK76222.1"/>
    <property type="molecule type" value="Genomic_DNA"/>
</dbReference>
<gene>
    <name evidence="1" type="ORF">NOO_LOCUS5161</name>
</gene>
<dbReference type="WBParaSite" id="nOo.2.0.1.t05161-RA">
    <property type="protein sequence ID" value="nOo.2.0.1.t05161-RA"/>
    <property type="gene ID" value="nOo.2.0.1.g05161"/>
</dbReference>
<dbReference type="Proteomes" id="UP000271087">
    <property type="component" value="Unassembled WGS sequence"/>
</dbReference>